<dbReference type="InterPro" id="IPR051338">
    <property type="entry name" value="NodU/CmcH_Carbamoyltrnsfr"/>
</dbReference>
<gene>
    <name evidence="4" type="ORF">CWS72_04745</name>
</gene>
<dbReference type="InterPro" id="IPR003696">
    <property type="entry name" value="Carbtransf_dom"/>
</dbReference>
<dbReference type="OrthoDB" id="9780777at2"/>
<organism evidence="4 5">
    <name type="scientific">Telmatospirillum siberiense</name>
    <dbReference type="NCBI Taxonomy" id="382514"/>
    <lineage>
        <taxon>Bacteria</taxon>
        <taxon>Pseudomonadati</taxon>
        <taxon>Pseudomonadota</taxon>
        <taxon>Alphaproteobacteria</taxon>
        <taxon>Rhodospirillales</taxon>
        <taxon>Rhodospirillaceae</taxon>
        <taxon>Telmatospirillum</taxon>
    </lineage>
</organism>
<dbReference type="InterPro" id="IPR031730">
    <property type="entry name" value="Carbam_trans_C"/>
</dbReference>
<dbReference type="RefSeq" id="WP_101249411.1">
    <property type="nucleotide sequence ID" value="NZ_PIUM01000003.1"/>
</dbReference>
<feature type="domain" description="Carbamoyltransferase" evidence="2">
    <location>
        <begin position="4"/>
        <end position="334"/>
    </location>
</feature>
<name>A0A2N3PZM9_9PROT</name>
<dbReference type="PANTHER" id="PTHR34847:SF1">
    <property type="entry name" value="NODULATION PROTEIN U"/>
    <property type="match status" value="1"/>
</dbReference>
<dbReference type="AlphaFoldDB" id="A0A2N3PZM9"/>
<dbReference type="Gene3D" id="3.30.420.40">
    <property type="match status" value="2"/>
</dbReference>
<dbReference type="Pfam" id="PF02543">
    <property type="entry name" value="Carbam_trans_N"/>
    <property type="match status" value="1"/>
</dbReference>
<dbReference type="SUPFAM" id="SSF53067">
    <property type="entry name" value="Actin-like ATPase domain"/>
    <property type="match status" value="1"/>
</dbReference>
<comment type="similarity">
    <text evidence="1">Belongs to the NodU/CmcH family.</text>
</comment>
<dbReference type="InterPro" id="IPR038152">
    <property type="entry name" value="Carbam_trans_C_sf"/>
</dbReference>
<evidence type="ECO:0000313" key="5">
    <source>
        <dbReference type="Proteomes" id="UP000233293"/>
    </source>
</evidence>
<sequence>MAILSLHSALQDSGAALFDDYSLLAAVQEERLTRRKGGGGLPRRAITEILEATAIASDRVEAVVLGRGQYPLSFFRMPEPTSGLVEGEPFGDLNAALVRAETDPATRILDIEALLRDLGLPAGVPVHFFNHHRAHALSALFHTDWEEALVYTADGGGDNVHYSHYLLRGGRLDCLFGDDRWLRREKRVDSLGQAYGIITDALGFRANRHEGKLTGLAAYGKARVADDIAGHFLVDGEGRINSDFRSTEAMRECLRGLVAELLPEDAAASMQEALERVMLASISRLLSRYRMSRLALAGGVFANVRLNRFLGEATALDEIFIFPGMGDEGLPIGGCLDFLLTRDGLPRWLGERRRLDDVFWGRSFDDTIDAVLGNAPEVIRLPGEPAAVAAECLARGLAGALYEGRMEFGPRALGNRSILASPADAAINQRLNDRLQRSEFMPFAPYVLAEDAAEVFDITPANAYACRFMTVTVSVKDAWRKRIPAVVHVDGTARPQVVQAAHQPLYADILGRFKARTGLPVLINTSFNAHEEPIINRPEECLRALVDDRIDFVVTRNAVFRRKR</sequence>
<keyword evidence="5" id="KW-1185">Reference proteome</keyword>
<dbReference type="Proteomes" id="UP000233293">
    <property type="component" value="Unassembled WGS sequence"/>
</dbReference>
<accession>A0A2N3PZM9</accession>
<evidence type="ECO:0000256" key="1">
    <source>
        <dbReference type="ARBA" id="ARBA00006129"/>
    </source>
</evidence>
<dbReference type="InterPro" id="IPR043129">
    <property type="entry name" value="ATPase_NBD"/>
</dbReference>
<dbReference type="GO" id="GO:0003824">
    <property type="term" value="F:catalytic activity"/>
    <property type="evidence" value="ECO:0007669"/>
    <property type="project" value="InterPro"/>
</dbReference>
<evidence type="ECO:0000313" key="4">
    <source>
        <dbReference type="EMBL" id="PKU25867.1"/>
    </source>
</evidence>
<reference evidence="5" key="1">
    <citation type="submission" date="2017-12" db="EMBL/GenBank/DDBJ databases">
        <title>Draft genome sequence of Telmatospirillum siberiense 26-4b1T, an acidotolerant peatland alphaproteobacterium potentially involved in sulfur cycling.</title>
        <authorList>
            <person name="Hausmann B."/>
            <person name="Pjevac P."/>
            <person name="Schreck K."/>
            <person name="Herbold C.W."/>
            <person name="Daims H."/>
            <person name="Wagner M."/>
            <person name="Pester M."/>
            <person name="Loy A."/>
        </authorList>
    </citation>
    <scope>NUCLEOTIDE SEQUENCE [LARGE SCALE GENOMIC DNA]</scope>
    <source>
        <strain evidence="5">26-4b1</strain>
    </source>
</reference>
<dbReference type="Pfam" id="PF16861">
    <property type="entry name" value="Carbam_trans_C"/>
    <property type="match status" value="1"/>
</dbReference>
<dbReference type="PANTHER" id="PTHR34847">
    <property type="entry name" value="NODULATION PROTEIN U"/>
    <property type="match status" value="1"/>
</dbReference>
<dbReference type="CDD" id="cd24100">
    <property type="entry name" value="ASKHA_NBD_MJ1051-like_N"/>
    <property type="match status" value="1"/>
</dbReference>
<feature type="domain" description="Carbamoyltransferase C-terminal" evidence="3">
    <location>
        <begin position="390"/>
        <end position="561"/>
    </location>
</feature>
<dbReference type="EMBL" id="PIUM01000003">
    <property type="protein sequence ID" value="PKU25867.1"/>
    <property type="molecule type" value="Genomic_DNA"/>
</dbReference>
<evidence type="ECO:0008006" key="6">
    <source>
        <dbReference type="Google" id="ProtNLM"/>
    </source>
</evidence>
<evidence type="ECO:0000259" key="2">
    <source>
        <dbReference type="Pfam" id="PF02543"/>
    </source>
</evidence>
<comment type="caution">
    <text evidence="4">The sequence shown here is derived from an EMBL/GenBank/DDBJ whole genome shotgun (WGS) entry which is preliminary data.</text>
</comment>
<dbReference type="Gene3D" id="3.90.870.20">
    <property type="entry name" value="Carbamoyltransferase, C-terminal domain"/>
    <property type="match status" value="1"/>
</dbReference>
<protein>
    <recommendedName>
        <fullName evidence="6">Carbamoyltransferase</fullName>
    </recommendedName>
</protein>
<proteinExistence type="inferred from homology"/>
<evidence type="ECO:0000259" key="3">
    <source>
        <dbReference type="Pfam" id="PF16861"/>
    </source>
</evidence>